<proteinExistence type="predicted"/>
<keyword evidence="2" id="KW-1185">Reference proteome</keyword>
<sequence length="51" mass="5723">MLIHTMGSVESSFDLFEELTKKIVKKDTPMQVCLVSGSFKAVAFKQLLRCS</sequence>
<dbReference type="Proteomes" id="UP000006251">
    <property type="component" value="Unassembled WGS sequence"/>
</dbReference>
<protein>
    <submittedName>
        <fullName evidence="1">Uncharacterized protein</fullName>
    </submittedName>
</protein>
<organism evidence="1 2">
    <name type="scientific">Brumicola pallidula DSM 14239 = ACAM 615</name>
    <dbReference type="NCBI Taxonomy" id="1121922"/>
    <lineage>
        <taxon>Bacteria</taxon>
        <taxon>Pseudomonadati</taxon>
        <taxon>Pseudomonadota</taxon>
        <taxon>Gammaproteobacteria</taxon>
        <taxon>Alteromonadales</taxon>
        <taxon>Alteromonadaceae</taxon>
        <taxon>Brumicola</taxon>
    </lineage>
</organism>
<evidence type="ECO:0000313" key="2">
    <source>
        <dbReference type="Proteomes" id="UP000006251"/>
    </source>
</evidence>
<dbReference type="EMBL" id="BAEQ01000052">
    <property type="protein sequence ID" value="GAC30015.1"/>
    <property type="molecule type" value="Genomic_DNA"/>
</dbReference>
<evidence type="ECO:0000313" key="1">
    <source>
        <dbReference type="EMBL" id="GAC30015.1"/>
    </source>
</evidence>
<accession>K7A3D5</accession>
<gene>
    <name evidence="1" type="ORF">GPAL_3164</name>
</gene>
<name>K7A3D5_9ALTE</name>
<comment type="caution">
    <text evidence="1">The sequence shown here is derived from an EMBL/GenBank/DDBJ whole genome shotgun (WGS) entry which is preliminary data.</text>
</comment>
<reference evidence="2" key="1">
    <citation type="journal article" date="2014" name="Environ. Microbiol.">
        <title>Comparative genomics of the marine bacterial genus Glaciecola reveals the high degree of genomic diversity and genomic characteristic for cold adaptation.</title>
        <authorList>
            <person name="Qin Q.L."/>
            <person name="Xie B.B."/>
            <person name="Yu Y."/>
            <person name="Shu Y.L."/>
            <person name="Rong J.C."/>
            <person name="Zhang Y.J."/>
            <person name="Zhao D.L."/>
            <person name="Chen X.L."/>
            <person name="Zhang X.Y."/>
            <person name="Chen B."/>
            <person name="Zhou B.C."/>
            <person name="Zhang Y.Z."/>
        </authorList>
    </citation>
    <scope>NUCLEOTIDE SEQUENCE [LARGE SCALE GENOMIC DNA]</scope>
    <source>
        <strain evidence="2">ACAM 615</strain>
    </source>
</reference>
<dbReference type="AlphaFoldDB" id="K7A3D5"/>